<accession>A0ABV3ZHJ1</accession>
<sequence>MINKENTIEVLNDLIKINNDRIAGYEKASEKTDLIDGDLQILFNRMINESKGYVQELSSQITSLGGDVDKGTTFPGKIYRAWMDVKNTFAGQDRKSILESCEYGEDAAQKAYNEAIESEYLDTDLRSIIIKQKSELLQSHNVIRGYRDAARIL</sequence>
<proteinExistence type="predicted"/>
<reference evidence="2 3" key="1">
    <citation type="submission" date="2023-07" db="EMBL/GenBank/DDBJ databases">
        <authorList>
            <person name="Lian W.-H."/>
        </authorList>
    </citation>
    <scope>NUCLEOTIDE SEQUENCE [LARGE SCALE GENOMIC DNA]</scope>
    <source>
        <strain evidence="2 3">SYSU DXS3180</strain>
    </source>
</reference>
<dbReference type="NCBIfam" id="TIGR02284">
    <property type="entry name" value="PA2169 family four-helix-bundle protein"/>
    <property type="match status" value="1"/>
</dbReference>
<protein>
    <submittedName>
        <fullName evidence="2">PA2169 family four-helix-bundle protein</fullName>
    </submittedName>
</protein>
<feature type="domain" description="DUF2383" evidence="1">
    <location>
        <begin position="7"/>
        <end position="117"/>
    </location>
</feature>
<dbReference type="InterPro" id="IPR009078">
    <property type="entry name" value="Ferritin-like_SF"/>
</dbReference>
<evidence type="ECO:0000313" key="2">
    <source>
        <dbReference type="EMBL" id="MEX6689372.1"/>
    </source>
</evidence>
<evidence type="ECO:0000313" key="3">
    <source>
        <dbReference type="Proteomes" id="UP001560573"/>
    </source>
</evidence>
<comment type="caution">
    <text evidence="2">The sequence shown here is derived from an EMBL/GenBank/DDBJ whole genome shotgun (WGS) entry which is preliminary data.</text>
</comment>
<dbReference type="SUPFAM" id="SSF47240">
    <property type="entry name" value="Ferritin-like"/>
    <property type="match status" value="1"/>
</dbReference>
<dbReference type="InterPro" id="IPR016920">
    <property type="entry name" value="UCP029477"/>
</dbReference>
<dbReference type="Gene3D" id="1.20.1260.10">
    <property type="match status" value="1"/>
</dbReference>
<evidence type="ECO:0000259" key="1">
    <source>
        <dbReference type="Pfam" id="PF09537"/>
    </source>
</evidence>
<dbReference type="InterPro" id="IPR012347">
    <property type="entry name" value="Ferritin-like"/>
</dbReference>
<dbReference type="PIRSF" id="PIRSF029477">
    <property type="entry name" value="UCP029477"/>
    <property type="match status" value="1"/>
</dbReference>
<dbReference type="Proteomes" id="UP001560573">
    <property type="component" value="Unassembled WGS sequence"/>
</dbReference>
<gene>
    <name evidence="2" type="ORF">QTN47_17820</name>
</gene>
<dbReference type="RefSeq" id="WP_369330779.1">
    <property type="nucleotide sequence ID" value="NZ_JAULBC010000006.1"/>
</dbReference>
<organism evidence="2 3">
    <name type="scientific">Danxiaibacter flavus</name>
    <dbReference type="NCBI Taxonomy" id="3049108"/>
    <lineage>
        <taxon>Bacteria</taxon>
        <taxon>Pseudomonadati</taxon>
        <taxon>Bacteroidota</taxon>
        <taxon>Chitinophagia</taxon>
        <taxon>Chitinophagales</taxon>
        <taxon>Chitinophagaceae</taxon>
        <taxon>Danxiaibacter</taxon>
    </lineage>
</organism>
<dbReference type="Pfam" id="PF09537">
    <property type="entry name" value="DUF2383"/>
    <property type="match status" value="1"/>
</dbReference>
<keyword evidence="3" id="KW-1185">Reference proteome</keyword>
<name>A0ABV3ZHJ1_9BACT</name>
<dbReference type="InterPro" id="IPR011971">
    <property type="entry name" value="CHP02284"/>
</dbReference>
<dbReference type="InterPro" id="IPR019052">
    <property type="entry name" value="DUF2383"/>
</dbReference>
<dbReference type="EMBL" id="JAULBC010000006">
    <property type="protein sequence ID" value="MEX6689372.1"/>
    <property type="molecule type" value="Genomic_DNA"/>
</dbReference>